<dbReference type="Proteomes" id="UP000502298">
    <property type="component" value="Chromosome"/>
</dbReference>
<evidence type="ECO:0000256" key="1">
    <source>
        <dbReference type="SAM" id="MobiDB-lite"/>
    </source>
</evidence>
<keyword evidence="2" id="KW-0812">Transmembrane</keyword>
<gene>
    <name evidence="3" type="ORF">HC352_06615</name>
</gene>
<keyword evidence="4" id="KW-1185">Reference proteome</keyword>
<dbReference type="RefSeq" id="WP_168918143.1">
    <property type="nucleotide sequence ID" value="NZ_CP050804.1"/>
</dbReference>
<accession>A0A6H2EMD2</accession>
<organism evidence="3 4">
    <name type="scientific">Arcanobacterium buesumense</name>
    <dbReference type="NCBI Taxonomy" id="2722751"/>
    <lineage>
        <taxon>Bacteria</taxon>
        <taxon>Bacillati</taxon>
        <taxon>Actinomycetota</taxon>
        <taxon>Actinomycetes</taxon>
        <taxon>Actinomycetales</taxon>
        <taxon>Actinomycetaceae</taxon>
        <taxon>Arcanobacterium</taxon>
    </lineage>
</organism>
<keyword evidence="2" id="KW-1133">Transmembrane helix</keyword>
<dbReference type="KEGG" id="arca:HC352_06615"/>
<dbReference type="EMBL" id="CP050804">
    <property type="protein sequence ID" value="QJC22212.1"/>
    <property type="molecule type" value="Genomic_DNA"/>
</dbReference>
<name>A0A6H2EMD2_9ACTO</name>
<evidence type="ECO:0000256" key="2">
    <source>
        <dbReference type="SAM" id="Phobius"/>
    </source>
</evidence>
<keyword evidence="2" id="KW-0472">Membrane</keyword>
<reference evidence="3 4" key="1">
    <citation type="submission" date="2020-03" db="EMBL/GenBank/DDBJ databases">
        <title>Complete genome of Arcanobacterium buesumensis sp. nov. strain 2701.</title>
        <authorList>
            <person name="Borowiak M."/>
            <person name="Alssahen M."/>
            <person name="Laemmler C."/>
            <person name="Malorny B."/>
            <person name="Hassan A."/>
            <person name="Prenger-Berninghoff E."/>
            <person name="Ploetz M."/>
            <person name="Abdulmawjood A."/>
        </authorList>
    </citation>
    <scope>NUCLEOTIDE SEQUENCE [LARGE SCALE GENOMIC DNA]</scope>
    <source>
        <strain evidence="3 4">2701</strain>
    </source>
</reference>
<feature type="transmembrane region" description="Helical" evidence="2">
    <location>
        <begin position="33"/>
        <end position="52"/>
    </location>
</feature>
<feature type="region of interest" description="Disordered" evidence="1">
    <location>
        <begin position="55"/>
        <end position="95"/>
    </location>
</feature>
<evidence type="ECO:0000313" key="4">
    <source>
        <dbReference type="Proteomes" id="UP000502298"/>
    </source>
</evidence>
<dbReference type="AlphaFoldDB" id="A0A6H2EMD2"/>
<feature type="compositionally biased region" description="Basic and acidic residues" evidence="1">
    <location>
        <begin position="81"/>
        <end position="95"/>
    </location>
</feature>
<feature type="compositionally biased region" description="Polar residues" evidence="1">
    <location>
        <begin position="67"/>
        <end position="80"/>
    </location>
</feature>
<evidence type="ECO:0000313" key="3">
    <source>
        <dbReference type="EMBL" id="QJC22212.1"/>
    </source>
</evidence>
<proteinExistence type="predicted"/>
<sequence length="95" mass="10130">MKIGTFLWGIVIAVCGAVAIIRGTSTQLDPSTLVIALLLVFAAACTVAAFVPTRRQEKEPEMYAQTAPASHSPTMSPSQTERFEVEPSAEPSHEA</sequence>
<protein>
    <submittedName>
        <fullName evidence="3">Uncharacterized protein</fullName>
    </submittedName>
</protein>